<dbReference type="STRING" id="1806994.A0A507BYF5"/>
<dbReference type="InterPro" id="IPR008928">
    <property type="entry name" value="6-hairpin_glycosidase_sf"/>
</dbReference>
<dbReference type="SUPFAM" id="SSF48208">
    <property type="entry name" value="Six-hairpin glycosidases"/>
    <property type="match status" value="1"/>
</dbReference>
<sequence length="136" mass="15351">MERGKPDTLVTYAEWDKLIHQSFGRCFFSPTDPAEGSNDKISFNPTFAPERFDLSHARVTLKMVEDVVAGPLGVKTLDPSDWAYQPVYDNTNDSADPTTAHGFNYHNGPECIWLYGYYLPAYVHLEWKAAGSNSDR</sequence>
<reference evidence="2 3" key="1">
    <citation type="journal article" date="2019" name="Sci. Rep.">
        <title>Comparative genomics of chytrid fungi reveal insights into the obligate biotrophic and pathogenic lifestyle of Synchytrium endobioticum.</title>
        <authorList>
            <person name="van de Vossenberg B.T.L.H."/>
            <person name="Warris S."/>
            <person name="Nguyen H.D.T."/>
            <person name="van Gent-Pelzer M.P.E."/>
            <person name="Joly D.L."/>
            <person name="van de Geest H.C."/>
            <person name="Bonants P.J.M."/>
            <person name="Smith D.S."/>
            <person name="Levesque C.A."/>
            <person name="van der Lee T.A.J."/>
        </authorList>
    </citation>
    <scope>NUCLEOTIDE SEQUENCE [LARGE SCALE GENOMIC DNA]</scope>
    <source>
        <strain evidence="2 3">JEL517</strain>
    </source>
</reference>
<dbReference type="Proteomes" id="UP000319731">
    <property type="component" value="Unassembled WGS sequence"/>
</dbReference>
<dbReference type="InterPro" id="IPR010401">
    <property type="entry name" value="AGL/Gdb1"/>
</dbReference>
<keyword evidence="3" id="KW-1185">Reference proteome</keyword>
<dbReference type="RefSeq" id="XP_031023413.1">
    <property type="nucleotide sequence ID" value="XM_031170647.1"/>
</dbReference>
<feature type="domain" description="Glycogen debranching enzyme C-terminal" evidence="1">
    <location>
        <begin position="11"/>
        <end position="127"/>
    </location>
</feature>
<evidence type="ECO:0000259" key="1">
    <source>
        <dbReference type="Pfam" id="PF06202"/>
    </source>
</evidence>
<dbReference type="PANTHER" id="PTHR10569:SF2">
    <property type="entry name" value="GLYCOGEN DEBRANCHING ENZYME"/>
    <property type="match status" value="1"/>
</dbReference>
<gene>
    <name evidence="2" type="ORF">SmJEL517_g04719</name>
</gene>
<dbReference type="AlphaFoldDB" id="A0A507BYF5"/>
<dbReference type="OrthoDB" id="10248904at2759"/>
<dbReference type="Pfam" id="PF06202">
    <property type="entry name" value="GDE_C"/>
    <property type="match status" value="1"/>
</dbReference>
<accession>A0A507BYF5</accession>
<dbReference type="GeneID" id="42005944"/>
<dbReference type="EMBL" id="QEAO01000034">
    <property type="protein sequence ID" value="TPX32151.1"/>
    <property type="molecule type" value="Genomic_DNA"/>
</dbReference>
<dbReference type="GO" id="GO:0004134">
    <property type="term" value="F:4-alpha-glucanotransferase activity"/>
    <property type="evidence" value="ECO:0007669"/>
    <property type="project" value="InterPro"/>
</dbReference>
<dbReference type="GO" id="GO:0004135">
    <property type="term" value="F:amylo-alpha-1,6-glucosidase activity"/>
    <property type="evidence" value="ECO:0007669"/>
    <property type="project" value="InterPro"/>
</dbReference>
<dbReference type="PANTHER" id="PTHR10569">
    <property type="entry name" value="GLYCOGEN DEBRANCHING ENZYME"/>
    <property type="match status" value="1"/>
</dbReference>
<dbReference type="InterPro" id="IPR032790">
    <property type="entry name" value="GDE_C"/>
</dbReference>
<proteinExistence type="predicted"/>
<comment type="caution">
    <text evidence="2">The sequence shown here is derived from an EMBL/GenBank/DDBJ whole genome shotgun (WGS) entry which is preliminary data.</text>
</comment>
<protein>
    <recommendedName>
        <fullName evidence="1">Glycogen debranching enzyme C-terminal domain-containing protein</fullName>
    </recommendedName>
</protein>
<evidence type="ECO:0000313" key="3">
    <source>
        <dbReference type="Proteomes" id="UP000319731"/>
    </source>
</evidence>
<dbReference type="GO" id="GO:0005980">
    <property type="term" value="P:glycogen catabolic process"/>
    <property type="evidence" value="ECO:0007669"/>
    <property type="project" value="InterPro"/>
</dbReference>
<organism evidence="2 3">
    <name type="scientific">Synchytrium microbalum</name>
    <dbReference type="NCBI Taxonomy" id="1806994"/>
    <lineage>
        <taxon>Eukaryota</taxon>
        <taxon>Fungi</taxon>
        <taxon>Fungi incertae sedis</taxon>
        <taxon>Chytridiomycota</taxon>
        <taxon>Chytridiomycota incertae sedis</taxon>
        <taxon>Chytridiomycetes</taxon>
        <taxon>Synchytriales</taxon>
        <taxon>Synchytriaceae</taxon>
        <taxon>Synchytrium</taxon>
    </lineage>
</organism>
<name>A0A507BYF5_9FUNG</name>
<evidence type="ECO:0000313" key="2">
    <source>
        <dbReference type="EMBL" id="TPX32151.1"/>
    </source>
</evidence>